<protein>
    <recommendedName>
        <fullName evidence="3">DUF4194 domain-containing protein</fullName>
    </recommendedName>
</protein>
<dbReference type="InterPro" id="IPR053841">
    <property type="entry name" value="MksE"/>
</dbReference>
<reference evidence="1 2" key="1">
    <citation type="submission" date="2014-02" db="EMBL/GenBank/DDBJ databases">
        <authorList>
            <person name="Sears C."/>
            <person name="Carroll K."/>
            <person name="Sack B.R."/>
            <person name="Qadri F."/>
            <person name="Myers L.L."/>
            <person name="Chung G.-T."/>
            <person name="Escheverria P."/>
            <person name="Fraser C.M."/>
            <person name="Sadzewicz L."/>
            <person name="Shefchek K.A."/>
            <person name="Tallon L."/>
            <person name="Das S.P."/>
            <person name="Daugherty S."/>
            <person name="Mongodin E.F."/>
        </authorList>
    </citation>
    <scope>NUCLEOTIDE SEQUENCE [LARGE SCALE GENOMIC DNA]</scope>
    <source>
        <strain evidence="2">3988T(B)14</strain>
    </source>
</reference>
<organism evidence="1 2">
    <name type="scientific">Bacteroides fragilis str. 3988T(B)14</name>
    <dbReference type="NCBI Taxonomy" id="1339315"/>
    <lineage>
        <taxon>Bacteria</taxon>
        <taxon>Pseudomonadati</taxon>
        <taxon>Bacteroidota</taxon>
        <taxon>Bacteroidia</taxon>
        <taxon>Bacteroidales</taxon>
        <taxon>Bacteroidaceae</taxon>
        <taxon>Bacteroides</taxon>
    </lineage>
</organism>
<dbReference type="Proteomes" id="UP000020529">
    <property type="component" value="Unassembled WGS sequence"/>
</dbReference>
<evidence type="ECO:0000313" key="2">
    <source>
        <dbReference type="Proteomes" id="UP000020529"/>
    </source>
</evidence>
<accession>A0A015TSW4</accession>
<evidence type="ECO:0000313" key="1">
    <source>
        <dbReference type="EMBL" id="EXY73701.1"/>
    </source>
</evidence>
<name>A0A015TSW4_BACFG</name>
<proteinExistence type="predicted"/>
<dbReference type="PATRIC" id="fig|1339315.3.peg.3214"/>
<sequence length="186" mass="21516">MIKQTAEIFEILSKGGFISSDSTNPNIRQLYTVIEDNQSELYDFFAAINFVLESGNEYYYFSRRENKVDLERKLEIAVRWIDVLDFIKTYDAAFSSGFRFQPADMVVKVGTDLELKEKLTGLKKLTGREKHEEMIDKIVNDLKRDGFIELENEITSTYKVVAAFGYLEELVACINIPEEIQNEIPE</sequence>
<dbReference type="EMBL" id="JGCY01000348">
    <property type="protein sequence ID" value="EXY73701.1"/>
    <property type="molecule type" value="Genomic_DNA"/>
</dbReference>
<evidence type="ECO:0008006" key="3">
    <source>
        <dbReference type="Google" id="ProtNLM"/>
    </source>
</evidence>
<dbReference type="GeneID" id="60366651"/>
<dbReference type="Pfam" id="PF21980">
    <property type="entry name" value="MksE"/>
    <property type="match status" value="1"/>
</dbReference>
<dbReference type="RefSeq" id="WP_005788879.1">
    <property type="nucleotide sequence ID" value="NZ_JGCY01000348.1"/>
</dbReference>
<gene>
    <name evidence="1" type="ORF">M124_2516</name>
</gene>
<comment type="caution">
    <text evidence="1">The sequence shown here is derived from an EMBL/GenBank/DDBJ whole genome shotgun (WGS) entry which is preliminary data.</text>
</comment>
<dbReference type="AlphaFoldDB" id="A0A015TSW4"/>